<feature type="domain" description="Protein-glutamine gamma-glutamyltransferase-like C-terminal" evidence="3">
    <location>
        <begin position="191"/>
        <end position="254"/>
    </location>
</feature>
<feature type="transmembrane region" description="Helical" evidence="1">
    <location>
        <begin position="110"/>
        <end position="141"/>
    </location>
</feature>
<keyword evidence="1" id="KW-0472">Membrane</keyword>
<feature type="chain" id="PRO_5029873710" evidence="2">
    <location>
        <begin position="23"/>
        <end position="269"/>
    </location>
</feature>
<evidence type="ECO:0000256" key="1">
    <source>
        <dbReference type="SAM" id="Phobius"/>
    </source>
</evidence>
<protein>
    <submittedName>
        <fullName evidence="4">DUF4129 domain-containing protein</fullName>
    </submittedName>
</protein>
<evidence type="ECO:0000313" key="5">
    <source>
        <dbReference type="Proteomes" id="UP000461730"/>
    </source>
</evidence>
<name>A0A7K1U975_9BACT</name>
<feature type="signal peptide" evidence="2">
    <location>
        <begin position="1"/>
        <end position="22"/>
    </location>
</feature>
<dbReference type="EMBL" id="WRXN01000011">
    <property type="protein sequence ID" value="MVT10921.1"/>
    <property type="molecule type" value="Genomic_DNA"/>
</dbReference>
<dbReference type="RefSeq" id="WP_157308360.1">
    <property type="nucleotide sequence ID" value="NZ_WRXN01000011.1"/>
</dbReference>
<keyword evidence="1" id="KW-1133">Transmembrane helix</keyword>
<proteinExistence type="predicted"/>
<dbReference type="Pfam" id="PF13559">
    <property type="entry name" value="DUF4129"/>
    <property type="match status" value="1"/>
</dbReference>
<evidence type="ECO:0000256" key="2">
    <source>
        <dbReference type="SAM" id="SignalP"/>
    </source>
</evidence>
<evidence type="ECO:0000313" key="4">
    <source>
        <dbReference type="EMBL" id="MVT10921.1"/>
    </source>
</evidence>
<keyword evidence="2" id="KW-0732">Signal</keyword>
<keyword evidence="5" id="KW-1185">Reference proteome</keyword>
<comment type="caution">
    <text evidence="4">The sequence shown here is derived from an EMBL/GenBank/DDBJ whole genome shotgun (WGS) entry which is preliminary data.</text>
</comment>
<keyword evidence="1" id="KW-0812">Transmembrane</keyword>
<gene>
    <name evidence="4" type="ORF">GO493_21820</name>
</gene>
<reference evidence="4 5" key="1">
    <citation type="submission" date="2019-12" db="EMBL/GenBank/DDBJ databases">
        <title>Chitinophaga sp. strain ysch24 (GDMCC 1.1355), whole genome shotgun sequence.</title>
        <authorList>
            <person name="Zhang X."/>
        </authorList>
    </citation>
    <scope>NUCLEOTIDE SEQUENCE [LARGE SCALE GENOMIC DNA]</scope>
    <source>
        <strain evidence="5">ysch24</strain>
    </source>
</reference>
<dbReference type="AlphaFoldDB" id="A0A7K1U975"/>
<evidence type="ECO:0000259" key="3">
    <source>
        <dbReference type="Pfam" id="PF13559"/>
    </source>
</evidence>
<accession>A0A7K1U975</accession>
<sequence>MRKASFYYILLLLLCSSFLLKAQAPTDTVYAEEAEEEYTDEDTVAPVHYLWDQELAIDADTMSDYYSGRLILRKVPGKVMDEMRADKAMKYKLSRKKETERSDLTWLENIYLAFLQLFGIFHRLILALLIGGLITATYTYLKRNGYISTKKEAATGTDIKLTDEDLEITVYEQQITDAIAQGKYRLAVRLLYLQTLRLLSDKQIITYSREKTNAAYLRSMISTPWYKAFAGLTLDYEYIWYGERPVSSEQFKTVHNQFSQFMNELGYTR</sequence>
<organism evidence="4 5">
    <name type="scientific">Chitinophaga tropicalis</name>
    <dbReference type="NCBI Taxonomy" id="2683588"/>
    <lineage>
        <taxon>Bacteria</taxon>
        <taxon>Pseudomonadati</taxon>
        <taxon>Bacteroidota</taxon>
        <taxon>Chitinophagia</taxon>
        <taxon>Chitinophagales</taxon>
        <taxon>Chitinophagaceae</taxon>
        <taxon>Chitinophaga</taxon>
    </lineage>
</organism>
<dbReference type="Proteomes" id="UP000461730">
    <property type="component" value="Unassembled WGS sequence"/>
</dbReference>
<dbReference type="InterPro" id="IPR025403">
    <property type="entry name" value="TgpA-like_C"/>
</dbReference>